<keyword evidence="6" id="KW-1185">Reference proteome</keyword>
<dbReference type="InterPro" id="IPR036821">
    <property type="entry name" value="Peptide_deformylase_sf"/>
</dbReference>
<comment type="function">
    <text evidence="4">Removes the formyl group from the N-terminal Met of newly synthesized proteins. Requires at least a dipeptide for an efficient rate of reaction. N-terminal L-methionine is a prerequisite for activity but the enzyme has broad specificity at other positions.</text>
</comment>
<dbReference type="SUPFAM" id="SSF56420">
    <property type="entry name" value="Peptide deformylase"/>
    <property type="match status" value="1"/>
</dbReference>
<dbReference type="Gene3D" id="3.90.45.10">
    <property type="entry name" value="Peptide deformylase"/>
    <property type="match status" value="1"/>
</dbReference>
<name>E4T252_PALPW</name>
<dbReference type="PIRSF" id="PIRSF004749">
    <property type="entry name" value="Pep_def"/>
    <property type="match status" value="1"/>
</dbReference>
<reference evidence="5 6" key="2">
    <citation type="journal article" date="2011" name="Stand. Genomic Sci.">
        <title>Complete genome sequence of Paludibacter propionicigenes type strain (WB4).</title>
        <authorList>
            <person name="Gronow S."/>
            <person name="Munk C."/>
            <person name="Lapidus A."/>
            <person name="Nolan M."/>
            <person name="Lucas S."/>
            <person name="Hammon N."/>
            <person name="Deshpande S."/>
            <person name="Cheng J.F."/>
            <person name="Tapia R."/>
            <person name="Han C."/>
            <person name="Goodwin L."/>
            <person name="Pitluck S."/>
            <person name="Liolios K."/>
            <person name="Ivanova N."/>
            <person name="Mavromatis K."/>
            <person name="Mikhailova N."/>
            <person name="Pati A."/>
            <person name="Chen A."/>
            <person name="Palaniappan K."/>
            <person name="Land M."/>
            <person name="Hauser L."/>
            <person name="Chang Y.J."/>
            <person name="Jeffries C.D."/>
            <person name="Brambilla E."/>
            <person name="Rohde M."/>
            <person name="Goker M."/>
            <person name="Detter J.C."/>
            <person name="Woyke T."/>
            <person name="Bristow J."/>
            <person name="Eisen J.A."/>
            <person name="Markowitz V."/>
            <person name="Hugenholtz P."/>
            <person name="Kyrpides N.C."/>
            <person name="Klenk H.P."/>
        </authorList>
    </citation>
    <scope>NUCLEOTIDE SEQUENCE [LARGE SCALE GENOMIC DNA]</scope>
    <source>
        <strain evidence="6">DSM 17365 / JCM 13257 / WB4</strain>
    </source>
</reference>
<dbReference type="GO" id="GO:0006412">
    <property type="term" value="P:translation"/>
    <property type="evidence" value="ECO:0007669"/>
    <property type="project" value="UniProtKB-UniRule"/>
</dbReference>
<dbReference type="PANTHER" id="PTHR10458">
    <property type="entry name" value="PEPTIDE DEFORMYLASE"/>
    <property type="match status" value="1"/>
</dbReference>
<dbReference type="GO" id="GO:0042586">
    <property type="term" value="F:peptide deformylase activity"/>
    <property type="evidence" value="ECO:0007669"/>
    <property type="project" value="UniProtKB-UniRule"/>
</dbReference>
<protein>
    <recommendedName>
        <fullName evidence="4">Peptide deformylase</fullName>
        <shortName evidence="4">PDF</shortName>
        <ecNumber evidence="4">3.5.1.88</ecNumber>
    </recommendedName>
    <alternativeName>
        <fullName evidence="4">Polypeptide deformylase</fullName>
    </alternativeName>
</protein>
<dbReference type="EC" id="3.5.1.88" evidence="4"/>
<feature type="binding site" evidence="4">
    <location>
        <position position="140"/>
    </location>
    <ligand>
        <name>Fe cation</name>
        <dbReference type="ChEBI" id="CHEBI:24875"/>
    </ligand>
</feature>
<dbReference type="Proteomes" id="UP000008718">
    <property type="component" value="Chromosome"/>
</dbReference>
<keyword evidence="4" id="KW-0408">Iron</keyword>
<dbReference type="PANTHER" id="PTHR10458:SF22">
    <property type="entry name" value="PEPTIDE DEFORMYLASE"/>
    <property type="match status" value="1"/>
</dbReference>
<dbReference type="CDD" id="cd00487">
    <property type="entry name" value="Pep_deformylase"/>
    <property type="match status" value="1"/>
</dbReference>
<dbReference type="eggNOG" id="COG0242">
    <property type="taxonomic scope" value="Bacteria"/>
</dbReference>
<dbReference type="HOGENOM" id="CLU_061901_2_0_10"/>
<evidence type="ECO:0000256" key="2">
    <source>
        <dbReference type="ARBA" id="ARBA00022723"/>
    </source>
</evidence>
<dbReference type="GO" id="GO:0046872">
    <property type="term" value="F:metal ion binding"/>
    <property type="evidence" value="ECO:0007669"/>
    <property type="project" value="UniProtKB-KW"/>
</dbReference>
<keyword evidence="3 4" id="KW-0378">Hydrolase</keyword>
<sequence length="183" mass="20537">MILPIYTYGNAVLRKVAEPINADYPELNTLIDNMFQTMYHAEGVGLAAPQVGLPIRLLVIDLAPFKEDDPELGAFKITMINPEILERSEEEVSGDEGCLSIPGIHETVSRAQSIKITYLDPDFKEHTDVFEGYKARVVQHEYDHLEGHLFTDHVTPIRRQLLKSKLTNIVKGKASCGYKVKTA</sequence>
<feature type="binding site" evidence="4">
    <location>
        <position position="144"/>
    </location>
    <ligand>
        <name>Fe cation</name>
        <dbReference type="ChEBI" id="CHEBI:24875"/>
    </ligand>
</feature>
<evidence type="ECO:0000256" key="3">
    <source>
        <dbReference type="ARBA" id="ARBA00022801"/>
    </source>
</evidence>
<accession>E4T252</accession>
<proteinExistence type="inferred from homology"/>
<dbReference type="NCBIfam" id="TIGR00079">
    <property type="entry name" value="pept_deformyl"/>
    <property type="match status" value="1"/>
</dbReference>
<comment type="similarity">
    <text evidence="1 4">Belongs to the polypeptide deformylase family.</text>
</comment>
<evidence type="ECO:0000256" key="4">
    <source>
        <dbReference type="HAMAP-Rule" id="MF_00163"/>
    </source>
</evidence>
<dbReference type="NCBIfam" id="NF001159">
    <property type="entry name" value="PRK00150.1-3"/>
    <property type="match status" value="1"/>
</dbReference>
<keyword evidence="4" id="KW-0648">Protein biosynthesis</keyword>
<evidence type="ECO:0000313" key="5">
    <source>
        <dbReference type="EMBL" id="ADQ78796.1"/>
    </source>
</evidence>
<reference key="1">
    <citation type="submission" date="2010-11" db="EMBL/GenBank/DDBJ databases">
        <title>The complete genome of Paludibacter propionicigenes DSM 17365.</title>
        <authorList>
            <consortium name="US DOE Joint Genome Institute (JGI-PGF)"/>
            <person name="Lucas S."/>
            <person name="Copeland A."/>
            <person name="Lapidus A."/>
            <person name="Bruce D."/>
            <person name="Goodwin L."/>
            <person name="Pitluck S."/>
            <person name="Kyrpides N."/>
            <person name="Mavromatis K."/>
            <person name="Ivanova N."/>
            <person name="Munk A.C."/>
            <person name="Brettin T."/>
            <person name="Detter J.C."/>
            <person name="Han C."/>
            <person name="Tapia R."/>
            <person name="Land M."/>
            <person name="Hauser L."/>
            <person name="Markowitz V."/>
            <person name="Cheng J.-F."/>
            <person name="Hugenholtz P."/>
            <person name="Woyke T."/>
            <person name="Wu D."/>
            <person name="Gronow S."/>
            <person name="Wellnitz S."/>
            <person name="Brambilla E."/>
            <person name="Klenk H.-P."/>
            <person name="Eisen J.A."/>
        </authorList>
    </citation>
    <scope>NUCLEOTIDE SEQUENCE</scope>
    <source>
        <strain>WB4</strain>
    </source>
</reference>
<dbReference type="AlphaFoldDB" id="E4T252"/>
<keyword evidence="2 4" id="KW-0479">Metal-binding</keyword>
<dbReference type="EMBL" id="CP002345">
    <property type="protein sequence ID" value="ADQ78796.1"/>
    <property type="molecule type" value="Genomic_DNA"/>
</dbReference>
<dbReference type="HAMAP" id="MF_00163">
    <property type="entry name" value="Pep_deformylase"/>
    <property type="match status" value="1"/>
</dbReference>
<gene>
    <name evidence="4" type="primary">def</name>
    <name evidence="5" type="ordered locus">Palpr_0640</name>
</gene>
<evidence type="ECO:0000313" key="6">
    <source>
        <dbReference type="Proteomes" id="UP000008718"/>
    </source>
</evidence>
<comment type="cofactor">
    <cofactor evidence="4">
        <name>Fe(2+)</name>
        <dbReference type="ChEBI" id="CHEBI:29033"/>
    </cofactor>
    <text evidence="4">Binds 1 Fe(2+) ion.</text>
</comment>
<evidence type="ECO:0000256" key="1">
    <source>
        <dbReference type="ARBA" id="ARBA00010759"/>
    </source>
</evidence>
<dbReference type="OrthoDB" id="9784988at2"/>
<organism evidence="5 6">
    <name type="scientific">Paludibacter propionicigenes (strain DSM 17365 / JCM 13257 / WB4)</name>
    <dbReference type="NCBI Taxonomy" id="694427"/>
    <lineage>
        <taxon>Bacteria</taxon>
        <taxon>Pseudomonadati</taxon>
        <taxon>Bacteroidota</taxon>
        <taxon>Bacteroidia</taxon>
        <taxon>Bacteroidales</taxon>
        <taxon>Paludibacteraceae</taxon>
        <taxon>Paludibacter</taxon>
    </lineage>
</organism>
<dbReference type="KEGG" id="ppn:Palpr_0640"/>
<dbReference type="RefSeq" id="WP_013444165.1">
    <property type="nucleotide sequence ID" value="NC_014734.1"/>
</dbReference>
<dbReference type="PRINTS" id="PR01576">
    <property type="entry name" value="PDEFORMYLASE"/>
</dbReference>
<dbReference type="STRING" id="694427.Palpr_0640"/>
<feature type="binding site" evidence="4">
    <location>
        <position position="98"/>
    </location>
    <ligand>
        <name>Fe cation</name>
        <dbReference type="ChEBI" id="CHEBI:24875"/>
    </ligand>
</feature>
<dbReference type="Pfam" id="PF01327">
    <property type="entry name" value="Pep_deformylase"/>
    <property type="match status" value="1"/>
</dbReference>
<comment type="catalytic activity">
    <reaction evidence="4">
        <text>N-terminal N-formyl-L-methionyl-[peptide] + H2O = N-terminal L-methionyl-[peptide] + formate</text>
        <dbReference type="Rhea" id="RHEA:24420"/>
        <dbReference type="Rhea" id="RHEA-COMP:10639"/>
        <dbReference type="Rhea" id="RHEA-COMP:10640"/>
        <dbReference type="ChEBI" id="CHEBI:15377"/>
        <dbReference type="ChEBI" id="CHEBI:15740"/>
        <dbReference type="ChEBI" id="CHEBI:49298"/>
        <dbReference type="ChEBI" id="CHEBI:64731"/>
        <dbReference type="EC" id="3.5.1.88"/>
    </reaction>
</comment>
<dbReference type="InterPro" id="IPR023635">
    <property type="entry name" value="Peptide_deformylase"/>
</dbReference>
<feature type="active site" evidence="4">
    <location>
        <position position="141"/>
    </location>
</feature>